<reference evidence="2 3" key="1">
    <citation type="journal article" date="2014" name="Am. J. Bot.">
        <title>Genome assembly and annotation for red clover (Trifolium pratense; Fabaceae).</title>
        <authorList>
            <person name="Istvanek J."/>
            <person name="Jaros M."/>
            <person name="Krenek A."/>
            <person name="Repkova J."/>
        </authorList>
    </citation>
    <scope>NUCLEOTIDE SEQUENCE [LARGE SCALE GENOMIC DNA]</scope>
    <source>
        <strain evidence="3">cv. Tatra</strain>
        <tissue evidence="2">Young leaves</tissue>
    </source>
</reference>
<evidence type="ECO:0000256" key="1">
    <source>
        <dbReference type="SAM" id="MobiDB-lite"/>
    </source>
</evidence>
<comment type="caution">
    <text evidence="2">The sequence shown here is derived from an EMBL/GenBank/DDBJ whole genome shotgun (WGS) entry which is preliminary data.</text>
</comment>
<evidence type="ECO:0000313" key="2">
    <source>
        <dbReference type="EMBL" id="PNY04742.1"/>
    </source>
</evidence>
<dbReference type="Proteomes" id="UP000236291">
    <property type="component" value="Unassembled WGS sequence"/>
</dbReference>
<name>A0A2K3NNX8_TRIPR</name>
<organism evidence="2 3">
    <name type="scientific">Trifolium pratense</name>
    <name type="common">Red clover</name>
    <dbReference type="NCBI Taxonomy" id="57577"/>
    <lineage>
        <taxon>Eukaryota</taxon>
        <taxon>Viridiplantae</taxon>
        <taxon>Streptophyta</taxon>
        <taxon>Embryophyta</taxon>
        <taxon>Tracheophyta</taxon>
        <taxon>Spermatophyta</taxon>
        <taxon>Magnoliopsida</taxon>
        <taxon>eudicotyledons</taxon>
        <taxon>Gunneridae</taxon>
        <taxon>Pentapetalae</taxon>
        <taxon>rosids</taxon>
        <taxon>fabids</taxon>
        <taxon>Fabales</taxon>
        <taxon>Fabaceae</taxon>
        <taxon>Papilionoideae</taxon>
        <taxon>50 kb inversion clade</taxon>
        <taxon>NPAAA clade</taxon>
        <taxon>Hologalegina</taxon>
        <taxon>IRL clade</taxon>
        <taxon>Trifolieae</taxon>
        <taxon>Trifolium</taxon>
    </lineage>
</organism>
<proteinExistence type="predicted"/>
<feature type="non-terminal residue" evidence="2">
    <location>
        <position position="59"/>
    </location>
</feature>
<protein>
    <submittedName>
        <fullName evidence="2">Uncharacterized protein</fullName>
    </submittedName>
</protein>
<reference evidence="2 3" key="2">
    <citation type="journal article" date="2017" name="Front. Plant Sci.">
        <title>Gene Classification and Mining of Molecular Markers Useful in Red Clover (Trifolium pratense) Breeding.</title>
        <authorList>
            <person name="Istvanek J."/>
            <person name="Dluhosova J."/>
            <person name="Dluhos P."/>
            <person name="Patkova L."/>
            <person name="Nedelnik J."/>
            <person name="Repkova J."/>
        </authorList>
    </citation>
    <scope>NUCLEOTIDE SEQUENCE [LARGE SCALE GENOMIC DNA]</scope>
    <source>
        <strain evidence="3">cv. Tatra</strain>
        <tissue evidence="2">Young leaves</tissue>
    </source>
</reference>
<evidence type="ECO:0000313" key="3">
    <source>
        <dbReference type="Proteomes" id="UP000236291"/>
    </source>
</evidence>
<feature type="region of interest" description="Disordered" evidence="1">
    <location>
        <begin position="1"/>
        <end position="42"/>
    </location>
</feature>
<gene>
    <name evidence="2" type="ORF">L195_g001169</name>
</gene>
<dbReference type="AlphaFoldDB" id="A0A2K3NNX8"/>
<dbReference type="EMBL" id="ASHM01000455">
    <property type="protein sequence ID" value="PNY04742.1"/>
    <property type="molecule type" value="Genomic_DNA"/>
</dbReference>
<sequence length="59" mass="5741">MFRRGSRVHPEPQQEEQPGGEGGQPAGGGGGGGQPGGGDGGHAYTAVAVVGVVFLISLI</sequence>
<accession>A0A2K3NNX8</accession>
<feature type="compositionally biased region" description="Gly residues" evidence="1">
    <location>
        <begin position="19"/>
        <end position="41"/>
    </location>
</feature>